<organism evidence="6 7">
    <name type="scientific">Lachnellula hyalina</name>
    <dbReference type="NCBI Taxonomy" id="1316788"/>
    <lineage>
        <taxon>Eukaryota</taxon>
        <taxon>Fungi</taxon>
        <taxon>Dikarya</taxon>
        <taxon>Ascomycota</taxon>
        <taxon>Pezizomycotina</taxon>
        <taxon>Leotiomycetes</taxon>
        <taxon>Helotiales</taxon>
        <taxon>Lachnaceae</taxon>
        <taxon>Lachnellula</taxon>
    </lineage>
</organism>
<evidence type="ECO:0000313" key="6">
    <source>
        <dbReference type="EMBL" id="TVY28433.1"/>
    </source>
</evidence>
<dbReference type="Pfam" id="PF00067">
    <property type="entry name" value="p450"/>
    <property type="match status" value="1"/>
</dbReference>
<protein>
    <submittedName>
        <fullName evidence="6">Cytochrome P450 monooxygenase</fullName>
    </submittedName>
</protein>
<evidence type="ECO:0000256" key="3">
    <source>
        <dbReference type="ARBA" id="ARBA00023002"/>
    </source>
</evidence>
<evidence type="ECO:0000256" key="2">
    <source>
        <dbReference type="ARBA" id="ARBA00022723"/>
    </source>
</evidence>
<dbReference type="AlphaFoldDB" id="A0A8H8R4Y8"/>
<dbReference type="InterPro" id="IPR050364">
    <property type="entry name" value="Cytochrome_P450_fung"/>
</dbReference>
<dbReference type="PANTHER" id="PTHR46300:SF2">
    <property type="entry name" value="CYTOCHROME P450 MONOOXYGENASE ALNH-RELATED"/>
    <property type="match status" value="1"/>
</dbReference>
<dbReference type="GeneID" id="41983048"/>
<sequence length="535" mass="60928">MASFPSLLPSSFSSTPLYMYLLYGSLSLLAIAVYKAHSIGKRDPRMPPGPPTVPLLGNALQIPKTGLGKKFRSWADQYGSVFSLTIGPRNIVVVCDRKAANAMLDKKGSKYSDRPFTYVTDYITHGDRLTMENATPAWRERRAIVSRNLSPKVLDEKHFVIQEAEAVLFMNNVLRRPERMFDLARLYTASVASTLIWGQRTKDLDSFWYKEFYELMDLWVTIEEAGANPPMDEFPILKWIPGAAWKKRADKCSEMQNTMWTTARAIIDKRRARGDKRDCFIDTKLDEYEAKGFPMSQHAFNNLFGVLLEAGADTTANQILTIILALAKNPEIQKRARKEIDAVCGTDRAPLFSDFKELPYVNCIVKEGMRWRPTASAGLPHLCTQDDEYEGMLIPKGTTVFLGAWAIHHDEELYPNPEEFNPDRFLNHPKLAHEYSVGDFEKRDEYPTFKIFPDSKLTKRNMWRIAAKLLWAFDISEPIDPKTGKVTSLDVNAYNSAVLLCPLPFNVDVVPRSKAHLACIERELESAETYMAQWE</sequence>
<dbReference type="InterPro" id="IPR036396">
    <property type="entry name" value="Cyt_P450_sf"/>
</dbReference>
<accession>A0A8H8R4Y8</accession>
<comment type="similarity">
    <text evidence="1">Belongs to the cytochrome P450 family.</text>
</comment>
<dbReference type="SUPFAM" id="SSF48264">
    <property type="entry name" value="Cytochrome P450"/>
    <property type="match status" value="1"/>
</dbReference>
<dbReference type="PRINTS" id="PR00463">
    <property type="entry name" value="EP450I"/>
</dbReference>
<dbReference type="RefSeq" id="XP_031007221.1">
    <property type="nucleotide sequence ID" value="XM_031147824.1"/>
</dbReference>
<dbReference type="GO" id="GO:0004497">
    <property type="term" value="F:monooxygenase activity"/>
    <property type="evidence" value="ECO:0007669"/>
    <property type="project" value="UniProtKB-KW"/>
</dbReference>
<dbReference type="OrthoDB" id="1103324at2759"/>
<evidence type="ECO:0000256" key="5">
    <source>
        <dbReference type="ARBA" id="ARBA00023033"/>
    </source>
</evidence>
<keyword evidence="5 6" id="KW-0503">Monooxygenase</keyword>
<comment type="caution">
    <text evidence="6">The sequence shown here is derived from an EMBL/GenBank/DDBJ whole genome shotgun (WGS) entry which is preliminary data.</text>
</comment>
<dbReference type="GO" id="GO:0016705">
    <property type="term" value="F:oxidoreductase activity, acting on paired donors, with incorporation or reduction of molecular oxygen"/>
    <property type="evidence" value="ECO:0007669"/>
    <property type="project" value="InterPro"/>
</dbReference>
<keyword evidence="2" id="KW-0479">Metal-binding</keyword>
<keyword evidence="3" id="KW-0560">Oxidoreductase</keyword>
<dbReference type="Gene3D" id="1.10.630.10">
    <property type="entry name" value="Cytochrome P450"/>
    <property type="match status" value="1"/>
</dbReference>
<dbReference type="Proteomes" id="UP000431533">
    <property type="component" value="Unassembled WGS sequence"/>
</dbReference>
<keyword evidence="7" id="KW-1185">Reference proteome</keyword>
<evidence type="ECO:0000256" key="4">
    <source>
        <dbReference type="ARBA" id="ARBA00023004"/>
    </source>
</evidence>
<proteinExistence type="inferred from homology"/>
<keyword evidence="4" id="KW-0408">Iron</keyword>
<dbReference type="EMBL" id="QGMH01000031">
    <property type="protein sequence ID" value="TVY28433.1"/>
    <property type="molecule type" value="Genomic_DNA"/>
</dbReference>
<evidence type="ECO:0000256" key="1">
    <source>
        <dbReference type="ARBA" id="ARBA00010617"/>
    </source>
</evidence>
<reference evidence="6 7" key="1">
    <citation type="submission" date="2018-05" db="EMBL/GenBank/DDBJ databases">
        <title>Genome sequencing and assembly of the regulated plant pathogen Lachnellula willkommii and related sister species for the development of diagnostic species identification markers.</title>
        <authorList>
            <person name="Giroux E."/>
            <person name="Bilodeau G."/>
        </authorList>
    </citation>
    <scope>NUCLEOTIDE SEQUENCE [LARGE SCALE GENOMIC DNA]</scope>
    <source>
        <strain evidence="6 7">CBS 185.66</strain>
    </source>
</reference>
<dbReference type="PANTHER" id="PTHR46300">
    <property type="entry name" value="P450, PUTATIVE (EUROFUNG)-RELATED-RELATED"/>
    <property type="match status" value="1"/>
</dbReference>
<dbReference type="InterPro" id="IPR002401">
    <property type="entry name" value="Cyt_P450_E_grp-I"/>
</dbReference>
<evidence type="ECO:0000313" key="7">
    <source>
        <dbReference type="Proteomes" id="UP000431533"/>
    </source>
</evidence>
<dbReference type="GO" id="GO:0020037">
    <property type="term" value="F:heme binding"/>
    <property type="evidence" value="ECO:0007669"/>
    <property type="project" value="InterPro"/>
</dbReference>
<name>A0A8H8R4Y8_9HELO</name>
<dbReference type="CDD" id="cd11065">
    <property type="entry name" value="CYP64-like"/>
    <property type="match status" value="1"/>
</dbReference>
<dbReference type="GO" id="GO:0005506">
    <property type="term" value="F:iron ion binding"/>
    <property type="evidence" value="ECO:0007669"/>
    <property type="project" value="InterPro"/>
</dbReference>
<dbReference type="InterPro" id="IPR001128">
    <property type="entry name" value="Cyt_P450"/>
</dbReference>
<gene>
    <name evidence="6" type="primary">patI_7</name>
    <name evidence="6" type="ORF">LHYA1_G002850</name>
</gene>